<evidence type="ECO:0000313" key="3">
    <source>
        <dbReference type="Proteomes" id="UP000217790"/>
    </source>
</evidence>
<feature type="region of interest" description="Disordered" evidence="1">
    <location>
        <begin position="81"/>
        <end position="132"/>
    </location>
</feature>
<dbReference type="OrthoDB" id="3039430at2759"/>
<name>A0A2H3CVF0_ARMGA</name>
<feature type="region of interest" description="Disordered" evidence="1">
    <location>
        <begin position="1"/>
        <end position="21"/>
    </location>
</feature>
<dbReference type="EMBL" id="KZ293753">
    <property type="protein sequence ID" value="PBK80083.1"/>
    <property type="molecule type" value="Genomic_DNA"/>
</dbReference>
<feature type="compositionally biased region" description="Polar residues" evidence="1">
    <location>
        <begin position="159"/>
        <end position="172"/>
    </location>
</feature>
<dbReference type="InParanoid" id="A0A2H3CVF0"/>
<organism evidence="2 3">
    <name type="scientific">Armillaria gallica</name>
    <name type="common">Bulbous honey fungus</name>
    <name type="synonym">Armillaria bulbosa</name>
    <dbReference type="NCBI Taxonomy" id="47427"/>
    <lineage>
        <taxon>Eukaryota</taxon>
        <taxon>Fungi</taxon>
        <taxon>Dikarya</taxon>
        <taxon>Basidiomycota</taxon>
        <taxon>Agaricomycotina</taxon>
        <taxon>Agaricomycetes</taxon>
        <taxon>Agaricomycetidae</taxon>
        <taxon>Agaricales</taxon>
        <taxon>Marasmiineae</taxon>
        <taxon>Physalacriaceae</taxon>
        <taxon>Armillaria</taxon>
    </lineage>
</organism>
<sequence>MLPYQHSIVSLSRPNDEEKNESISPVLAGGMVQLSTNVMDINSQVVEQDPAREPFKDTRRNSLGVVSIPLPVDAQIFGSAREQAGPDREEVSPAQNEDTGGKRNTLCTVPGHLPVDPGSASEQADPDGEEVPPAALGVIETELRQLKTQKSGYILSASKYPTFNSSGDTTESYKAGGHRKRGKSESSSSFEKKRKRSPLSSAYHALSNVAARLPFLVNSGLRRWRLFGACSSFPSPPHVNGKRAAAKVE</sequence>
<dbReference type="Proteomes" id="UP000217790">
    <property type="component" value="Unassembled WGS sequence"/>
</dbReference>
<protein>
    <submittedName>
        <fullName evidence="2">Uncharacterized protein</fullName>
    </submittedName>
</protein>
<feature type="region of interest" description="Disordered" evidence="1">
    <location>
        <begin position="158"/>
        <end position="197"/>
    </location>
</feature>
<evidence type="ECO:0000256" key="1">
    <source>
        <dbReference type="SAM" id="MobiDB-lite"/>
    </source>
</evidence>
<keyword evidence="3" id="KW-1185">Reference proteome</keyword>
<accession>A0A2H3CVF0</accession>
<dbReference type="AlphaFoldDB" id="A0A2H3CVF0"/>
<gene>
    <name evidence="2" type="ORF">ARMGADRAFT_1040342</name>
</gene>
<proteinExistence type="predicted"/>
<evidence type="ECO:0000313" key="2">
    <source>
        <dbReference type="EMBL" id="PBK80083.1"/>
    </source>
</evidence>
<reference evidence="3" key="1">
    <citation type="journal article" date="2017" name="Nat. Ecol. Evol.">
        <title>Genome expansion and lineage-specific genetic innovations in the forest pathogenic fungi Armillaria.</title>
        <authorList>
            <person name="Sipos G."/>
            <person name="Prasanna A.N."/>
            <person name="Walter M.C."/>
            <person name="O'Connor E."/>
            <person name="Balint B."/>
            <person name="Krizsan K."/>
            <person name="Kiss B."/>
            <person name="Hess J."/>
            <person name="Varga T."/>
            <person name="Slot J."/>
            <person name="Riley R."/>
            <person name="Boka B."/>
            <person name="Rigling D."/>
            <person name="Barry K."/>
            <person name="Lee J."/>
            <person name="Mihaltcheva S."/>
            <person name="LaButti K."/>
            <person name="Lipzen A."/>
            <person name="Waldron R."/>
            <person name="Moloney N.M."/>
            <person name="Sperisen C."/>
            <person name="Kredics L."/>
            <person name="Vagvoelgyi C."/>
            <person name="Patrignani A."/>
            <person name="Fitzpatrick D."/>
            <person name="Nagy I."/>
            <person name="Doyle S."/>
            <person name="Anderson J.B."/>
            <person name="Grigoriev I.V."/>
            <person name="Gueldener U."/>
            <person name="Muensterkoetter M."/>
            <person name="Nagy L.G."/>
        </authorList>
    </citation>
    <scope>NUCLEOTIDE SEQUENCE [LARGE SCALE GENOMIC DNA]</scope>
    <source>
        <strain evidence="3">Ar21-2</strain>
    </source>
</reference>